<dbReference type="AlphaFoldDB" id="A0A345IRK2"/>
<proteinExistence type="predicted"/>
<accession>A0A345IRK2</accession>
<organism evidence="1">
    <name type="scientific">Serratia marcescens</name>
    <dbReference type="NCBI Taxonomy" id="615"/>
    <lineage>
        <taxon>Bacteria</taxon>
        <taxon>Pseudomonadati</taxon>
        <taxon>Pseudomonadota</taxon>
        <taxon>Gammaproteobacteria</taxon>
        <taxon>Enterobacterales</taxon>
        <taxon>Yersiniaceae</taxon>
        <taxon>Serratia</taxon>
    </lineage>
</organism>
<protein>
    <submittedName>
        <fullName evidence="1">Uncharacterized protein</fullName>
    </submittedName>
</protein>
<reference evidence="1" key="1">
    <citation type="submission" date="2018-06" db="EMBL/GenBank/DDBJ databases">
        <title>SME-4 producing Serratia marcescens from Argentina and comparison with genomes of other SME-producers.</title>
        <authorList>
            <person name="Dabos L."/>
            <person name="Patino Navarrete R."/>
            <person name="Naas T."/>
        </authorList>
    </citation>
    <scope>NUCLEOTIDE SEQUENCE</scope>
    <source>
        <strain evidence="1">S8</strain>
    </source>
</reference>
<dbReference type="EMBL" id="MH460883">
    <property type="protein sequence ID" value="AXH02474.1"/>
    <property type="molecule type" value="Genomic_DNA"/>
</dbReference>
<evidence type="ECO:0000313" key="1">
    <source>
        <dbReference type="EMBL" id="AXH02474.1"/>
    </source>
</evidence>
<sequence length="46" mass="4946">MNVGQRLHGVEPYPYRQHQSLQHPALAALPVAAVALKPSAYSCTCA</sequence>
<name>A0A345IRK2_SERMA</name>